<dbReference type="GO" id="GO:0005524">
    <property type="term" value="F:ATP binding"/>
    <property type="evidence" value="ECO:0007669"/>
    <property type="project" value="UniProtKB-UniRule"/>
</dbReference>
<comment type="caution">
    <text evidence="3">The sequence shown here is derived from an EMBL/GenBank/DDBJ whole genome shotgun (WGS) entry which is preliminary data.</text>
</comment>
<dbReference type="PANTHER" id="PTHR37018:SF1">
    <property type="entry name" value="CULTURE SPECIFIC PROTEIN, PUTATIVE (AFU_ORTHOLOGUE AFUA_2G00130)-RELATED"/>
    <property type="match status" value="1"/>
</dbReference>
<evidence type="ECO:0000259" key="2">
    <source>
        <dbReference type="PROSITE" id="PS50975"/>
    </source>
</evidence>
<dbReference type="RefSeq" id="WP_183604241.1">
    <property type="nucleotide sequence ID" value="NZ_JACHXK010000027.1"/>
</dbReference>
<reference evidence="3 4" key="1">
    <citation type="submission" date="2020-08" db="EMBL/GenBank/DDBJ databases">
        <title>Genomic Encyclopedia of Type Strains, Phase III (KMG-III): the genomes of soil and plant-associated and newly described type strains.</title>
        <authorList>
            <person name="Whitman W."/>
        </authorList>
    </citation>
    <scope>NUCLEOTIDE SEQUENCE [LARGE SCALE GENOMIC DNA]</scope>
    <source>
        <strain evidence="3 4">CECT 5862</strain>
    </source>
</reference>
<dbReference type="SUPFAM" id="SSF56059">
    <property type="entry name" value="Glutathione synthetase ATP-binding domain-like"/>
    <property type="match status" value="1"/>
</dbReference>
<keyword evidence="4" id="KW-1185">Reference proteome</keyword>
<sequence>MIAERRRQLVMGTFDAERFWRDPKLAKLPSIPDPGMEHVVLAMDELLFPFCSAGDQLITRYRMNDCHIAYLRDIGFAFDSNQADLEVLEGGSASRIANLFDLVTVTKRIEGIDRQLLEGAQLSPFAVIPGVDRVAAEYGLHANFPAADTVRHVNSKLFSAELNRRLGYMSDSRTVYSSEELLAEGLALLQHGTFLIKDEFGVSGKGNLLIESETILRRIASYLEEQGKRGKEVRFIIEPFLHKELDFSCQFYIEEDGTYRLIAVQQLRNAHFAYLGSFTADAALLDMLRDAGYFDQMKQVARELYNAGYYGDVCVDSMLLQGGRIVPVVEVNARRSMSLIKHHIDLYLERHSATGSMTHATVHFAHDCSFEQLLAAFEREGILYTPDRAMGVLPLSANTLFINKMISKSRGERNKAVKGRLYFSIVSRQGDDEPLLAQTRAVLEGLSFRVVG</sequence>
<dbReference type="GO" id="GO:0046872">
    <property type="term" value="F:metal ion binding"/>
    <property type="evidence" value="ECO:0007669"/>
    <property type="project" value="InterPro"/>
</dbReference>
<name>A0A7W5FR63_9BACL</name>
<organism evidence="3 4">
    <name type="scientific">Paenibacillus phyllosphaerae</name>
    <dbReference type="NCBI Taxonomy" id="274593"/>
    <lineage>
        <taxon>Bacteria</taxon>
        <taxon>Bacillati</taxon>
        <taxon>Bacillota</taxon>
        <taxon>Bacilli</taxon>
        <taxon>Bacillales</taxon>
        <taxon>Paenibacillaceae</taxon>
        <taxon>Paenibacillus</taxon>
    </lineage>
</organism>
<dbReference type="EMBL" id="JACHXK010000027">
    <property type="protein sequence ID" value="MBB3114190.1"/>
    <property type="molecule type" value="Genomic_DNA"/>
</dbReference>
<dbReference type="PANTHER" id="PTHR37018">
    <property type="entry name" value="CULTURE SPECIFIC PROTEIN, PUTATIVE (AFU_ORTHOLOGUE AFUA_2G00130)-RELATED"/>
    <property type="match status" value="1"/>
</dbReference>
<keyword evidence="1" id="KW-0067">ATP-binding</keyword>
<gene>
    <name evidence="3" type="ORF">FHS18_006308</name>
</gene>
<protein>
    <recommendedName>
        <fullName evidence="2">ATP-grasp domain-containing protein</fullName>
    </recommendedName>
</protein>
<feature type="domain" description="ATP-grasp" evidence="2">
    <location>
        <begin position="160"/>
        <end position="366"/>
    </location>
</feature>
<accession>A0A7W5FR63</accession>
<dbReference type="Proteomes" id="UP000570361">
    <property type="component" value="Unassembled WGS sequence"/>
</dbReference>
<proteinExistence type="predicted"/>
<evidence type="ECO:0000313" key="3">
    <source>
        <dbReference type="EMBL" id="MBB3114190.1"/>
    </source>
</evidence>
<dbReference type="AlphaFoldDB" id="A0A7W5FR63"/>
<dbReference type="InterPro" id="IPR053269">
    <property type="entry name" value="Asp-Met_ligase"/>
</dbReference>
<dbReference type="PROSITE" id="PS50975">
    <property type="entry name" value="ATP_GRASP"/>
    <property type="match status" value="1"/>
</dbReference>
<evidence type="ECO:0000256" key="1">
    <source>
        <dbReference type="PROSITE-ProRule" id="PRU00409"/>
    </source>
</evidence>
<dbReference type="InterPro" id="IPR011761">
    <property type="entry name" value="ATP-grasp"/>
</dbReference>
<keyword evidence="1" id="KW-0547">Nucleotide-binding</keyword>
<evidence type="ECO:0000313" key="4">
    <source>
        <dbReference type="Proteomes" id="UP000570361"/>
    </source>
</evidence>